<proteinExistence type="predicted"/>
<comment type="caution">
    <text evidence="1">The sequence shown here is derived from an EMBL/GenBank/DDBJ whole genome shotgun (WGS) entry which is preliminary data.</text>
</comment>
<gene>
    <name evidence="1" type="ORF">E2C01_042802</name>
</gene>
<evidence type="ECO:0000313" key="1">
    <source>
        <dbReference type="EMBL" id="MPC49014.1"/>
    </source>
</evidence>
<dbReference type="EMBL" id="VSRR010008614">
    <property type="protein sequence ID" value="MPC49014.1"/>
    <property type="molecule type" value="Genomic_DNA"/>
</dbReference>
<dbReference type="AlphaFoldDB" id="A0A5B7FXH6"/>
<protein>
    <submittedName>
        <fullName evidence="1">Uncharacterized protein</fullName>
    </submittedName>
</protein>
<dbReference type="Proteomes" id="UP000324222">
    <property type="component" value="Unassembled WGS sequence"/>
</dbReference>
<reference evidence="1 2" key="1">
    <citation type="submission" date="2019-05" db="EMBL/GenBank/DDBJ databases">
        <title>Another draft genome of Portunus trituberculatus and its Hox gene families provides insights of decapod evolution.</title>
        <authorList>
            <person name="Jeong J.-H."/>
            <person name="Song I."/>
            <person name="Kim S."/>
            <person name="Choi T."/>
            <person name="Kim D."/>
            <person name="Ryu S."/>
            <person name="Kim W."/>
        </authorList>
    </citation>
    <scope>NUCLEOTIDE SEQUENCE [LARGE SCALE GENOMIC DNA]</scope>
    <source>
        <tissue evidence="1">Muscle</tissue>
    </source>
</reference>
<organism evidence="1 2">
    <name type="scientific">Portunus trituberculatus</name>
    <name type="common">Swimming crab</name>
    <name type="synonym">Neptunus trituberculatus</name>
    <dbReference type="NCBI Taxonomy" id="210409"/>
    <lineage>
        <taxon>Eukaryota</taxon>
        <taxon>Metazoa</taxon>
        <taxon>Ecdysozoa</taxon>
        <taxon>Arthropoda</taxon>
        <taxon>Crustacea</taxon>
        <taxon>Multicrustacea</taxon>
        <taxon>Malacostraca</taxon>
        <taxon>Eumalacostraca</taxon>
        <taxon>Eucarida</taxon>
        <taxon>Decapoda</taxon>
        <taxon>Pleocyemata</taxon>
        <taxon>Brachyura</taxon>
        <taxon>Eubrachyura</taxon>
        <taxon>Portunoidea</taxon>
        <taxon>Portunidae</taxon>
        <taxon>Portuninae</taxon>
        <taxon>Portunus</taxon>
    </lineage>
</organism>
<name>A0A5B7FXH6_PORTR</name>
<sequence length="74" mass="8365">MGGAYIGYMGQRAPGSGRSAHQAVHLSSRFVGWLRLSYVLLWRTIVAVWLNETSIFPRGILTNLRIKMLKKEFG</sequence>
<keyword evidence="2" id="KW-1185">Reference proteome</keyword>
<evidence type="ECO:0000313" key="2">
    <source>
        <dbReference type="Proteomes" id="UP000324222"/>
    </source>
</evidence>
<accession>A0A5B7FXH6</accession>